<feature type="region of interest" description="Disordered" evidence="1">
    <location>
        <begin position="76"/>
        <end position="179"/>
    </location>
</feature>
<feature type="compositionally biased region" description="Basic residues" evidence="1">
    <location>
        <begin position="134"/>
        <end position="144"/>
    </location>
</feature>
<dbReference type="OrthoDB" id="4174112at2759"/>
<feature type="compositionally biased region" description="Acidic residues" evidence="1">
    <location>
        <begin position="103"/>
        <end position="127"/>
    </location>
</feature>
<sequence>MPRVRAVDLWEGKTLNLSRPVNREAALLQSRGKIAKMPCKNCAWGEGPFKTCVGLQDHCREACACCHDSSMGSRCSYHLNNRTTRPEEEGKGKGKAKEMMEEGEKEEEEDEDEEEEDEEEEEEEEEVVMPAAKPQKKKAKKVKKEKKEKENKKPIAAVKKKEAPSSRKRPAAALAPSPA</sequence>
<feature type="compositionally biased region" description="Basic and acidic residues" evidence="1">
    <location>
        <begin position="84"/>
        <end position="102"/>
    </location>
</feature>
<evidence type="ECO:0000313" key="2">
    <source>
        <dbReference type="EMBL" id="OJD24647.1"/>
    </source>
</evidence>
<dbReference type="EMBL" id="LGTZ01000517">
    <property type="protein sequence ID" value="OJD24647.1"/>
    <property type="molecule type" value="Genomic_DNA"/>
</dbReference>
<gene>
    <name evidence="2" type="ORF">ACJ73_03983</name>
</gene>
<proteinExistence type="predicted"/>
<dbReference type="AlphaFoldDB" id="A0A1J9R829"/>
<feature type="compositionally biased region" description="Basic and acidic residues" evidence="1">
    <location>
        <begin position="145"/>
        <end position="165"/>
    </location>
</feature>
<reference evidence="2 3" key="1">
    <citation type="submission" date="2015-08" db="EMBL/GenBank/DDBJ databases">
        <title>Emmonsia species relationships and genome sequence.</title>
        <authorList>
            <person name="Cuomo C.A."/>
            <person name="Schwartz I.S."/>
            <person name="Kenyon C."/>
            <person name="De Hoog G.S."/>
            <person name="Govender N.P."/>
            <person name="Botha A."/>
            <person name="Moreno L."/>
            <person name="De Vries M."/>
            <person name="Munoz J.F."/>
            <person name="Stielow J.B."/>
        </authorList>
    </citation>
    <scope>NUCLEOTIDE SEQUENCE [LARGE SCALE GENOMIC DNA]</scope>
    <source>
        <strain evidence="2 3">EI222</strain>
    </source>
</reference>
<dbReference type="VEuPathDB" id="FungiDB:ACJ73_03983"/>
<dbReference type="Proteomes" id="UP000242791">
    <property type="component" value="Unassembled WGS sequence"/>
</dbReference>
<evidence type="ECO:0000313" key="3">
    <source>
        <dbReference type="Proteomes" id="UP000242791"/>
    </source>
</evidence>
<evidence type="ECO:0000256" key="1">
    <source>
        <dbReference type="SAM" id="MobiDB-lite"/>
    </source>
</evidence>
<accession>A0A1J9R829</accession>
<organism evidence="2 3">
    <name type="scientific">Blastomyces percursus</name>
    <dbReference type="NCBI Taxonomy" id="1658174"/>
    <lineage>
        <taxon>Eukaryota</taxon>
        <taxon>Fungi</taxon>
        <taxon>Dikarya</taxon>
        <taxon>Ascomycota</taxon>
        <taxon>Pezizomycotina</taxon>
        <taxon>Eurotiomycetes</taxon>
        <taxon>Eurotiomycetidae</taxon>
        <taxon>Onygenales</taxon>
        <taxon>Ajellomycetaceae</taxon>
        <taxon>Blastomyces</taxon>
    </lineage>
</organism>
<name>A0A1J9R829_9EURO</name>
<comment type="caution">
    <text evidence="2">The sequence shown here is derived from an EMBL/GenBank/DDBJ whole genome shotgun (WGS) entry which is preliminary data.</text>
</comment>
<protein>
    <submittedName>
        <fullName evidence="2">Uncharacterized protein</fullName>
    </submittedName>
</protein>
<dbReference type="InterPro" id="IPR022190">
    <property type="entry name" value="DUF3716"/>
</dbReference>
<keyword evidence="3" id="KW-1185">Reference proteome</keyword>
<dbReference type="Pfam" id="PF12511">
    <property type="entry name" value="DUF3716"/>
    <property type="match status" value="1"/>
</dbReference>